<dbReference type="RefSeq" id="WP_090027511.1">
    <property type="nucleotide sequence ID" value="NZ_FNEB01000002.1"/>
</dbReference>
<protein>
    <submittedName>
        <fullName evidence="2">Uncharacterized protein</fullName>
    </submittedName>
</protein>
<evidence type="ECO:0000313" key="2">
    <source>
        <dbReference type="EMBL" id="SDI33143.1"/>
    </source>
</evidence>
<dbReference type="EMBL" id="FNEB01000002">
    <property type="protein sequence ID" value="SDI33143.1"/>
    <property type="molecule type" value="Genomic_DNA"/>
</dbReference>
<feature type="transmembrane region" description="Helical" evidence="1">
    <location>
        <begin position="42"/>
        <end position="60"/>
    </location>
</feature>
<reference evidence="2 3" key="1">
    <citation type="submission" date="2016-10" db="EMBL/GenBank/DDBJ databases">
        <authorList>
            <person name="de Groot N.N."/>
        </authorList>
    </citation>
    <scope>NUCLEOTIDE SEQUENCE [LARGE SCALE GENOMIC DNA]</scope>
    <source>
        <strain evidence="2 3">DSM 28010</strain>
    </source>
</reference>
<keyword evidence="3" id="KW-1185">Reference proteome</keyword>
<keyword evidence="1" id="KW-0472">Membrane</keyword>
<dbReference type="STRING" id="490829.SAMN05421850_102225"/>
<gene>
    <name evidence="2" type="ORF">SAMN05421850_102225</name>
</gene>
<evidence type="ECO:0000256" key="1">
    <source>
        <dbReference type="SAM" id="Phobius"/>
    </source>
</evidence>
<dbReference type="Proteomes" id="UP000199340">
    <property type="component" value="Unassembled WGS sequence"/>
</dbReference>
<evidence type="ECO:0000313" key="3">
    <source>
        <dbReference type="Proteomes" id="UP000199340"/>
    </source>
</evidence>
<dbReference type="OrthoDB" id="265992at2"/>
<dbReference type="AlphaFoldDB" id="A0A1G8JPX9"/>
<organism evidence="2 3">
    <name type="scientific">Lutimaribacter saemankumensis</name>
    <dbReference type="NCBI Taxonomy" id="490829"/>
    <lineage>
        <taxon>Bacteria</taxon>
        <taxon>Pseudomonadati</taxon>
        <taxon>Pseudomonadota</taxon>
        <taxon>Alphaproteobacteria</taxon>
        <taxon>Rhodobacterales</taxon>
        <taxon>Roseobacteraceae</taxon>
        <taxon>Lutimaribacter</taxon>
    </lineage>
</organism>
<accession>A0A1G8JPX9</accession>
<keyword evidence="1" id="KW-0812">Transmembrane</keyword>
<sequence>MRLLWMLFVGLCIAGVVALSLGDLVGLDAWAWFDRLGLDALPKGVWLILFCAIGGAAYLMDRKRDE</sequence>
<proteinExistence type="predicted"/>
<keyword evidence="1" id="KW-1133">Transmembrane helix</keyword>
<name>A0A1G8JPX9_9RHOB</name>